<dbReference type="Proteomes" id="UP000056419">
    <property type="component" value="Unassembled WGS sequence"/>
</dbReference>
<dbReference type="FunFam" id="3.40.1390.30:FF:000001">
    <property type="entry name" value="GTP cyclohydrolase 1 type 2"/>
    <property type="match status" value="1"/>
</dbReference>
<dbReference type="Gene3D" id="3.30.70.120">
    <property type="match status" value="1"/>
</dbReference>
<dbReference type="PIRSF" id="PIRSF037489">
    <property type="entry name" value="UCP037489_NIF3_YqfO"/>
    <property type="match status" value="1"/>
</dbReference>
<comment type="subunit">
    <text evidence="2">Homohexamer.</text>
</comment>
<name>A0A108T4Z8_BACSE</name>
<dbReference type="GO" id="GO:0016787">
    <property type="term" value="F:hydrolase activity"/>
    <property type="evidence" value="ECO:0007669"/>
    <property type="project" value="UniProtKB-KW"/>
</dbReference>
<dbReference type="AlphaFoldDB" id="A0A108T4Z8"/>
<keyword evidence="4 5" id="KW-0479">Metal-binding</keyword>
<dbReference type="PANTHER" id="PTHR13799:SF14">
    <property type="entry name" value="GTP CYCLOHYDROLASE 1 TYPE 2 HOMOLOG"/>
    <property type="match status" value="1"/>
</dbReference>
<dbReference type="InterPro" id="IPR002678">
    <property type="entry name" value="DUF34/NIF3"/>
</dbReference>
<keyword evidence="7" id="KW-0378">Hydrolase</keyword>
<proteinExistence type="inferred from homology"/>
<dbReference type="NCBIfam" id="TIGR00486">
    <property type="entry name" value="YbgI_SA1388"/>
    <property type="match status" value="1"/>
</dbReference>
<accession>A0A108T4Z8</accession>
<feature type="binding site" evidence="6">
    <location>
        <position position="331"/>
    </location>
    <ligand>
        <name>a divalent metal cation</name>
        <dbReference type="ChEBI" id="CHEBI:60240"/>
        <label>1</label>
    </ligand>
</feature>
<evidence type="ECO:0000256" key="2">
    <source>
        <dbReference type="ARBA" id="ARBA00011643"/>
    </source>
</evidence>
<comment type="similarity">
    <text evidence="1 5">Belongs to the GTP cyclohydrolase I type 2/NIF3 family.</text>
</comment>
<dbReference type="SUPFAM" id="SSF102705">
    <property type="entry name" value="NIF3 (NGG1p interacting factor 3)-like"/>
    <property type="match status" value="1"/>
</dbReference>
<feature type="binding site" evidence="6">
    <location>
        <position position="327"/>
    </location>
    <ligand>
        <name>a divalent metal cation</name>
        <dbReference type="ChEBI" id="CHEBI:60240"/>
        <label>1</label>
    </ligand>
</feature>
<evidence type="ECO:0000256" key="3">
    <source>
        <dbReference type="ARBA" id="ARBA00022112"/>
    </source>
</evidence>
<evidence type="ECO:0000313" key="8">
    <source>
        <dbReference type="Proteomes" id="UP000056419"/>
    </source>
</evidence>
<dbReference type="GO" id="GO:0046872">
    <property type="term" value="F:metal ion binding"/>
    <property type="evidence" value="ECO:0007669"/>
    <property type="project" value="UniProtKB-UniRule"/>
</dbReference>
<evidence type="ECO:0000256" key="6">
    <source>
        <dbReference type="PIRSR" id="PIRSR602678-1"/>
    </source>
</evidence>
<protein>
    <recommendedName>
        <fullName evidence="3 5">GTP cyclohydrolase 1 type 2 homolog</fullName>
    </recommendedName>
</protein>
<feature type="binding site" evidence="6">
    <location>
        <position position="65"/>
    </location>
    <ligand>
        <name>a divalent metal cation</name>
        <dbReference type="ChEBI" id="CHEBI:60240"/>
        <label>1</label>
    </ligand>
</feature>
<feature type="binding site" evidence="6">
    <location>
        <position position="103"/>
    </location>
    <ligand>
        <name>a divalent metal cation</name>
        <dbReference type="ChEBI" id="CHEBI:60240"/>
        <label>1</label>
    </ligand>
</feature>
<dbReference type="EMBL" id="LRGC01000013">
    <property type="protein sequence ID" value="KWR53391.1"/>
    <property type="molecule type" value="Genomic_DNA"/>
</dbReference>
<evidence type="ECO:0000256" key="4">
    <source>
        <dbReference type="ARBA" id="ARBA00022723"/>
    </source>
</evidence>
<dbReference type="FunFam" id="3.30.70.120:FF:000006">
    <property type="entry name" value="GTP cyclohydrolase 1 type 2 homolog"/>
    <property type="match status" value="1"/>
</dbReference>
<dbReference type="GO" id="GO:0005737">
    <property type="term" value="C:cytoplasm"/>
    <property type="evidence" value="ECO:0007669"/>
    <property type="project" value="TreeGrafter"/>
</dbReference>
<dbReference type="STRING" id="46506.AA415_02470"/>
<dbReference type="PANTHER" id="PTHR13799">
    <property type="entry name" value="NGG1 INTERACTING FACTOR 3"/>
    <property type="match status" value="1"/>
</dbReference>
<comment type="caution">
    <text evidence="7">The sequence shown here is derived from an EMBL/GenBank/DDBJ whole genome shotgun (WGS) entry which is preliminary data.</text>
</comment>
<keyword evidence="8" id="KW-1185">Reference proteome</keyword>
<sequence length="364" mass="40418">MKIKEIVSALERFAPLPLQDGFDNAGLQIGLTDAEATGALLCLDVTEAVLDEAIALGYNLVISHHPLIFKGYKSITGKDYVERCILKAIKNDIVIYSAHTNLDNAPKGVNFKIAEKIGLKNVRVLEAKENALLKLVTFVPATRAEEVRTALASAGCGCIGNYDSCSYNVEGEGMFRALESANPYCGKIGELHVEKETRIETILPTYRKAEVIKALLAAHPYEEPAFDLYPLQNSWQQAGAGVIGELETPETELEFLKRIKKTFEVGCLKHNRLTGREIQTVALCGGAGAFLMPLAIRNRADVFITGEIKYHDYFGHDTDILLAEIGHYESEQYTKEIFYTIIRDLFPNVEVQQSKINTNPIKYM</sequence>
<dbReference type="PATRIC" id="fig|46506.5.peg.2652"/>
<dbReference type="InterPro" id="IPR036069">
    <property type="entry name" value="DUF34/NIF3_sf"/>
</dbReference>
<feature type="binding site" evidence="6">
    <location>
        <position position="64"/>
    </location>
    <ligand>
        <name>a divalent metal cation</name>
        <dbReference type="ChEBI" id="CHEBI:60240"/>
        <label>2</label>
    </ligand>
</feature>
<evidence type="ECO:0000256" key="5">
    <source>
        <dbReference type="PIRNR" id="PIRNR037489"/>
    </source>
</evidence>
<dbReference type="Pfam" id="PF01784">
    <property type="entry name" value="DUF34_NIF3"/>
    <property type="match status" value="1"/>
</dbReference>
<dbReference type="Gene3D" id="3.40.1390.30">
    <property type="entry name" value="NIF3 (NGG1p interacting factor 3)-like"/>
    <property type="match status" value="1"/>
</dbReference>
<dbReference type="InterPro" id="IPR017221">
    <property type="entry name" value="DUF34/NIF3_bac"/>
</dbReference>
<evidence type="ECO:0000313" key="7">
    <source>
        <dbReference type="EMBL" id="KWR53391.1"/>
    </source>
</evidence>
<evidence type="ECO:0000256" key="1">
    <source>
        <dbReference type="ARBA" id="ARBA00006964"/>
    </source>
</evidence>
<organism evidence="7 8">
    <name type="scientific">Bacteroides stercoris</name>
    <dbReference type="NCBI Taxonomy" id="46506"/>
    <lineage>
        <taxon>Bacteria</taxon>
        <taxon>Pseudomonadati</taxon>
        <taxon>Bacteroidota</taxon>
        <taxon>Bacteroidia</taxon>
        <taxon>Bacteroidales</taxon>
        <taxon>Bacteroidaceae</taxon>
        <taxon>Bacteroides</taxon>
    </lineage>
</organism>
<dbReference type="InterPro" id="IPR015867">
    <property type="entry name" value="N-reg_PII/ATP_PRibTrfase_C"/>
</dbReference>
<gene>
    <name evidence="7" type="ORF">AA415_02470</name>
</gene>
<dbReference type="RefSeq" id="WP_060386183.1">
    <property type="nucleotide sequence ID" value="NZ_CAXVLE010000037.1"/>
</dbReference>
<reference evidence="7 8" key="1">
    <citation type="journal article" date="2016" name="BMC Genomics">
        <title>Type VI secretion systems of human gut Bacteroidales segregate into three genetic architectures, two of which are contained on mobile genetic elements.</title>
        <authorList>
            <person name="Coyne M.J."/>
            <person name="Roelofs K.G."/>
            <person name="Comstock L.E."/>
        </authorList>
    </citation>
    <scope>NUCLEOTIDE SEQUENCE [LARGE SCALE GENOMIC DNA]</scope>
    <source>
        <strain evidence="7 8">CL09T03C01</strain>
    </source>
</reference>